<accession>A0A9W6B645</accession>
<feature type="transmembrane region" description="Helical" evidence="1">
    <location>
        <begin position="12"/>
        <end position="31"/>
    </location>
</feature>
<evidence type="ECO:0000313" key="2">
    <source>
        <dbReference type="EMBL" id="GLB53231.1"/>
    </source>
</evidence>
<keyword evidence="3" id="KW-1185">Reference proteome</keyword>
<protein>
    <submittedName>
        <fullName evidence="2">Uncharacterized protein</fullName>
    </submittedName>
</protein>
<dbReference type="Proteomes" id="UP001143545">
    <property type="component" value="Unassembled WGS sequence"/>
</dbReference>
<dbReference type="AlphaFoldDB" id="A0A9W6B645"/>
<organism evidence="2 3">
    <name type="scientific">Neptunitalea chrysea</name>
    <dbReference type="NCBI Taxonomy" id="1647581"/>
    <lineage>
        <taxon>Bacteria</taxon>
        <taxon>Pseudomonadati</taxon>
        <taxon>Bacteroidota</taxon>
        <taxon>Flavobacteriia</taxon>
        <taxon>Flavobacteriales</taxon>
        <taxon>Flavobacteriaceae</taxon>
        <taxon>Neptunitalea</taxon>
    </lineage>
</organism>
<gene>
    <name evidence="2" type="ORF">NBRC110019_22710</name>
</gene>
<evidence type="ECO:0000256" key="1">
    <source>
        <dbReference type="SAM" id="Phobius"/>
    </source>
</evidence>
<feature type="transmembrane region" description="Helical" evidence="1">
    <location>
        <begin position="43"/>
        <end position="65"/>
    </location>
</feature>
<name>A0A9W6B645_9FLAO</name>
<keyword evidence="1" id="KW-0472">Membrane</keyword>
<dbReference type="RefSeq" id="WP_281755000.1">
    <property type="nucleotide sequence ID" value="NZ_BRVP01000015.1"/>
</dbReference>
<keyword evidence="1" id="KW-1133">Transmembrane helix</keyword>
<dbReference type="EMBL" id="BRVP01000015">
    <property type="protein sequence ID" value="GLB53231.1"/>
    <property type="molecule type" value="Genomic_DNA"/>
</dbReference>
<reference evidence="2" key="1">
    <citation type="submission" date="2022-07" db="EMBL/GenBank/DDBJ databases">
        <title>Taxonomy of Novel Oxalotrophic and Methylotrophic Bacteria.</title>
        <authorList>
            <person name="Sahin N."/>
            <person name="Tani A."/>
        </authorList>
    </citation>
    <scope>NUCLEOTIDE SEQUENCE</scope>
    <source>
        <strain evidence="2">AM327</strain>
    </source>
</reference>
<sequence length="166" mass="19314">MTPFTEKQKLGNWIFILLGVDFFIVIAILFNEYYNNGVPLSELYTSIIIITTINVLLVLTITNIAQYTLINKEGIHYKYTPFVNKYKTIPLEKITSFQIESYDTLNYGYAVGKWNFFSKTDMVTQMGLEKVIRIEYGAKKPIIIGSQKPNEFYTILKKLRKPENDE</sequence>
<keyword evidence="1" id="KW-0812">Transmembrane</keyword>
<proteinExistence type="predicted"/>
<evidence type="ECO:0000313" key="3">
    <source>
        <dbReference type="Proteomes" id="UP001143545"/>
    </source>
</evidence>
<comment type="caution">
    <text evidence="2">The sequence shown here is derived from an EMBL/GenBank/DDBJ whole genome shotgun (WGS) entry which is preliminary data.</text>
</comment>